<proteinExistence type="inferred from homology"/>
<dbReference type="PaxDb" id="30732-ENSOMEP00000024209"/>
<evidence type="ECO:0000256" key="2">
    <source>
        <dbReference type="ARBA" id="ARBA00022553"/>
    </source>
</evidence>
<organism evidence="5 6">
    <name type="scientific">Oryzias melastigma</name>
    <name type="common">Marine medaka</name>
    <dbReference type="NCBI Taxonomy" id="30732"/>
    <lineage>
        <taxon>Eukaryota</taxon>
        <taxon>Metazoa</taxon>
        <taxon>Chordata</taxon>
        <taxon>Craniata</taxon>
        <taxon>Vertebrata</taxon>
        <taxon>Euteleostomi</taxon>
        <taxon>Actinopterygii</taxon>
        <taxon>Neopterygii</taxon>
        <taxon>Teleostei</taxon>
        <taxon>Neoteleostei</taxon>
        <taxon>Acanthomorphata</taxon>
        <taxon>Ovalentaria</taxon>
        <taxon>Atherinomorphae</taxon>
        <taxon>Beloniformes</taxon>
        <taxon>Adrianichthyidae</taxon>
        <taxon>Oryziinae</taxon>
        <taxon>Oryzias</taxon>
    </lineage>
</organism>
<dbReference type="Proteomes" id="UP000261560">
    <property type="component" value="Unplaced"/>
</dbReference>
<dbReference type="GeneTree" id="ENSGT00530000063821"/>
<dbReference type="STRING" id="30732.ENSOMEP00000024209"/>
<dbReference type="InterPro" id="IPR032732">
    <property type="entry name" value="SPATA6_N"/>
</dbReference>
<reference evidence="5" key="1">
    <citation type="submission" date="2025-08" db="UniProtKB">
        <authorList>
            <consortium name="Ensembl"/>
        </authorList>
    </citation>
    <scope>IDENTIFICATION</scope>
</reference>
<dbReference type="Ensembl" id="ENSOMET00000010245.1">
    <property type="protein sequence ID" value="ENSOMEP00000024209.1"/>
    <property type="gene ID" value="ENSOMEG00000004701.1"/>
</dbReference>
<dbReference type="PANTHER" id="PTHR16435:SF5">
    <property type="entry name" value="SPERMATOGENESIS ASSOCIATED 6-LIKE PROTEIN"/>
    <property type="match status" value="1"/>
</dbReference>
<dbReference type="RefSeq" id="XP_036072493.1">
    <property type="nucleotide sequence ID" value="XM_036216600.1"/>
</dbReference>
<dbReference type="CTD" id="55064"/>
<comment type="similarity">
    <text evidence="1">Belongs to the SPATA6 family.</text>
</comment>
<feature type="compositionally biased region" description="Polar residues" evidence="3">
    <location>
        <begin position="269"/>
        <end position="282"/>
    </location>
</feature>
<dbReference type="GO" id="GO:0032027">
    <property type="term" value="F:myosin light chain binding"/>
    <property type="evidence" value="ECO:0007669"/>
    <property type="project" value="InterPro"/>
</dbReference>
<keyword evidence="6" id="KW-1185">Reference proteome</keyword>
<feature type="compositionally biased region" description="Basic residues" evidence="3">
    <location>
        <begin position="226"/>
        <end position="238"/>
    </location>
</feature>
<protein>
    <submittedName>
        <fullName evidence="5">Spermatogenesis associated 6-like</fullName>
    </submittedName>
</protein>
<evidence type="ECO:0000256" key="1">
    <source>
        <dbReference type="ARBA" id="ARBA00006215"/>
    </source>
</evidence>
<name>A0A3B3D429_ORYME</name>
<feature type="region of interest" description="Disordered" evidence="3">
    <location>
        <begin position="226"/>
        <end position="326"/>
    </location>
</feature>
<dbReference type="OrthoDB" id="5963614at2759"/>
<sequence>MIPGLQKAFKVRVEIKFRAVSCPGVKLPAKEDMYLSVFVTGQYHQSQCLPAVFPLLFQEKMTFEKIFRYAFDPGDVAVMLEHETIRIELIQLIPPGIRRVDRISGVTESRGGGRWRTSGSEHERGDSRLERVEWFGWSGSFCQAFCVVCEAGHLLASFEENTRNFLFPEPKLVRPFSGVDREALMMRAPYFPGIAPRLEFSTRTSISQCLPDSEICIYPNVVMRPATHRKRSHSRRQRISSPERKHPPTHRGRRAGSADPQRLGAARPQSLSPLRRGTSSQRFSRDLAASCSSDWKTSTSQPVGQIPQEDCGSSQLFQSPDSDYNPDPSALFRPNRTTSESHRVWEEVHERVRGLLTTPKAVRRLIYGASVSEVDEVLARRSFSPDLQ</sequence>
<accession>A0A3B3D429</accession>
<evidence type="ECO:0000256" key="3">
    <source>
        <dbReference type="SAM" id="MobiDB-lite"/>
    </source>
</evidence>
<dbReference type="InterPro" id="IPR042769">
    <property type="entry name" value="SPATA6_fam"/>
</dbReference>
<dbReference type="GO" id="GO:0007283">
    <property type="term" value="P:spermatogenesis"/>
    <property type="evidence" value="ECO:0007669"/>
    <property type="project" value="InterPro"/>
</dbReference>
<dbReference type="GeneID" id="112155761"/>
<evidence type="ECO:0000313" key="5">
    <source>
        <dbReference type="Ensembl" id="ENSOMEP00000024209.1"/>
    </source>
</evidence>
<feature type="compositionally biased region" description="Polar residues" evidence="3">
    <location>
        <begin position="311"/>
        <end position="322"/>
    </location>
</feature>
<feature type="compositionally biased region" description="Polar residues" evidence="3">
    <location>
        <begin position="290"/>
        <end position="303"/>
    </location>
</feature>
<feature type="domain" description="Spermatogenesis-associated protein 6 N-terminal" evidence="4">
    <location>
        <begin position="13"/>
        <end position="96"/>
    </location>
</feature>
<evidence type="ECO:0000259" key="4">
    <source>
        <dbReference type="Pfam" id="PF14909"/>
    </source>
</evidence>
<feature type="domain" description="Spermatogenesis-associated protein 6 N-terminal" evidence="4">
    <location>
        <begin position="148"/>
        <end position="206"/>
    </location>
</feature>
<dbReference type="AlphaFoldDB" id="A0A3B3D429"/>
<dbReference type="PANTHER" id="PTHR16435">
    <property type="entry name" value="SPERMATOGENESIS-ASSOCIATED PROTEIN 6 SPATA6"/>
    <property type="match status" value="1"/>
</dbReference>
<reference evidence="5" key="2">
    <citation type="submission" date="2025-09" db="UniProtKB">
        <authorList>
            <consortium name="Ensembl"/>
        </authorList>
    </citation>
    <scope>IDENTIFICATION</scope>
</reference>
<evidence type="ECO:0000313" key="6">
    <source>
        <dbReference type="Proteomes" id="UP000261560"/>
    </source>
</evidence>
<dbReference type="Pfam" id="PF14909">
    <property type="entry name" value="SPATA6"/>
    <property type="match status" value="2"/>
</dbReference>
<dbReference type="GO" id="GO:0120212">
    <property type="term" value="C:sperm head-tail coupling apparatus"/>
    <property type="evidence" value="ECO:0007669"/>
    <property type="project" value="InterPro"/>
</dbReference>
<keyword evidence="2" id="KW-0597">Phosphoprotein</keyword>